<feature type="compositionally biased region" description="Basic and acidic residues" evidence="1">
    <location>
        <begin position="93"/>
        <end position="102"/>
    </location>
</feature>
<evidence type="ECO:0000313" key="2">
    <source>
        <dbReference type="EMBL" id="BAD72181.1"/>
    </source>
</evidence>
<evidence type="ECO:0000313" key="3">
    <source>
        <dbReference type="Proteomes" id="UP000000763"/>
    </source>
</evidence>
<feature type="compositionally biased region" description="Basic and acidic residues" evidence="1">
    <location>
        <begin position="55"/>
        <end position="67"/>
    </location>
</feature>
<feature type="region of interest" description="Disordered" evidence="1">
    <location>
        <begin position="1"/>
        <end position="102"/>
    </location>
</feature>
<feature type="compositionally biased region" description="Basic and acidic residues" evidence="1">
    <location>
        <begin position="1"/>
        <end position="12"/>
    </location>
</feature>
<reference evidence="3" key="1">
    <citation type="journal article" date="2005" name="Nature">
        <title>The map-based sequence of the rice genome.</title>
        <authorList>
            <consortium name="International rice genome sequencing project (IRGSP)"/>
            <person name="Matsumoto T."/>
            <person name="Wu J."/>
            <person name="Kanamori H."/>
            <person name="Katayose Y."/>
            <person name="Fujisawa M."/>
            <person name="Namiki N."/>
            <person name="Mizuno H."/>
            <person name="Yamamoto K."/>
            <person name="Antonio B.A."/>
            <person name="Baba T."/>
            <person name="Sakata K."/>
            <person name="Nagamura Y."/>
            <person name="Aoki H."/>
            <person name="Arikawa K."/>
            <person name="Arita K."/>
            <person name="Bito T."/>
            <person name="Chiden Y."/>
            <person name="Fujitsuka N."/>
            <person name="Fukunaka R."/>
            <person name="Hamada M."/>
            <person name="Harada C."/>
            <person name="Hayashi A."/>
            <person name="Hijishita S."/>
            <person name="Honda M."/>
            <person name="Hosokawa S."/>
            <person name="Ichikawa Y."/>
            <person name="Idonuma A."/>
            <person name="Iijima M."/>
            <person name="Ikeda M."/>
            <person name="Ikeno M."/>
            <person name="Ito K."/>
            <person name="Ito S."/>
            <person name="Ito T."/>
            <person name="Ito Y."/>
            <person name="Ito Y."/>
            <person name="Iwabuchi A."/>
            <person name="Kamiya K."/>
            <person name="Karasawa W."/>
            <person name="Kurita K."/>
            <person name="Katagiri S."/>
            <person name="Kikuta A."/>
            <person name="Kobayashi H."/>
            <person name="Kobayashi N."/>
            <person name="Machita K."/>
            <person name="Maehara T."/>
            <person name="Masukawa M."/>
            <person name="Mizubayashi T."/>
            <person name="Mukai Y."/>
            <person name="Nagasaki H."/>
            <person name="Nagata Y."/>
            <person name="Naito S."/>
            <person name="Nakashima M."/>
            <person name="Nakama Y."/>
            <person name="Nakamichi Y."/>
            <person name="Nakamura M."/>
            <person name="Meguro A."/>
            <person name="Negishi M."/>
            <person name="Ohta I."/>
            <person name="Ohta T."/>
            <person name="Okamoto M."/>
            <person name="Ono N."/>
            <person name="Saji S."/>
            <person name="Sakaguchi M."/>
            <person name="Sakai K."/>
            <person name="Shibata M."/>
            <person name="Shimokawa T."/>
            <person name="Song J."/>
            <person name="Takazaki Y."/>
            <person name="Terasawa K."/>
            <person name="Tsugane M."/>
            <person name="Tsuji K."/>
            <person name="Ueda S."/>
            <person name="Waki K."/>
            <person name="Yamagata H."/>
            <person name="Yamamoto M."/>
            <person name="Yamamoto S."/>
            <person name="Yamane H."/>
            <person name="Yoshiki S."/>
            <person name="Yoshihara R."/>
            <person name="Yukawa K."/>
            <person name="Zhong H."/>
            <person name="Yano M."/>
            <person name="Yuan Q."/>
            <person name="Ouyang S."/>
            <person name="Liu J."/>
            <person name="Jones K.M."/>
            <person name="Gansberger K."/>
            <person name="Moffat K."/>
            <person name="Hill J."/>
            <person name="Bera J."/>
            <person name="Fadrosh D."/>
            <person name="Jin S."/>
            <person name="Johri S."/>
            <person name="Kim M."/>
            <person name="Overton L."/>
            <person name="Reardon M."/>
            <person name="Tsitrin T."/>
            <person name="Vuong H."/>
            <person name="Weaver B."/>
            <person name="Ciecko A."/>
            <person name="Tallon L."/>
            <person name="Jackson J."/>
            <person name="Pai G."/>
            <person name="Aken S.V."/>
            <person name="Utterback T."/>
            <person name="Reidmuller S."/>
            <person name="Feldblyum T."/>
            <person name="Hsiao J."/>
            <person name="Zismann V."/>
            <person name="Iobst S."/>
            <person name="de Vazeille A.R."/>
            <person name="Buell C.R."/>
            <person name="Ying K."/>
            <person name="Li Y."/>
            <person name="Lu T."/>
            <person name="Huang Y."/>
            <person name="Zhao Q."/>
            <person name="Feng Q."/>
            <person name="Zhang L."/>
            <person name="Zhu J."/>
            <person name="Weng Q."/>
            <person name="Mu J."/>
            <person name="Lu Y."/>
            <person name="Fan D."/>
            <person name="Liu Y."/>
            <person name="Guan J."/>
            <person name="Zhang Y."/>
            <person name="Yu S."/>
            <person name="Liu X."/>
            <person name="Zhang Y."/>
            <person name="Hong G."/>
            <person name="Han B."/>
            <person name="Choisne N."/>
            <person name="Demange N."/>
            <person name="Orjeda G."/>
            <person name="Samain S."/>
            <person name="Cattolico L."/>
            <person name="Pelletier E."/>
            <person name="Couloux A."/>
            <person name="Segurens B."/>
            <person name="Wincker P."/>
            <person name="D'Hont A."/>
            <person name="Scarpelli C."/>
            <person name="Weissenbach J."/>
            <person name="Salanoubat M."/>
            <person name="Quetier F."/>
            <person name="Yu Y."/>
            <person name="Kim H.R."/>
            <person name="Rambo T."/>
            <person name="Currie J."/>
            <person name="Collura K."/>
            <person name="Luo M."/>
            <person name="Yang T."/>
            <person name="Ammiraju J.S.S."/>
            <person name="Engler F."/>
            <person name="Soderlund C."/>
            <person name="Wing R.A."/>
            <person name="Palmer L.E."/>
            <person name="de la Bastide M."/>
            <person name="Spiegel L."/>
            <person name="Nascimento L."/>
            <person name="Zutavern T."/>
            <person name="O'Shaughnessy A."/>
            <person name="Dike S."/>
            <person name="Dedhia N."/>
            <person name="Preston R."/>
            <person name="Balija V."/>
            <person name="McCombie W.R."/>
            <person name="Chow T."/>
            <person name="Chen H."/>
            <person name="Chung M."/>
            <person name="Chen C."/>
            <person name="Shaw J."/>
            <person name="Wu H."/>
            <person name="Hsiao K."/>
            <person name="Chao Y."/>
            <person name="Chu M."/>
            <person name="Cheng C."/>
            <person name="Hour A."/>
            <person name="Lee P."/>
            <person name="Lin S."/>
            <person name="Lin Y."/>
            <person name="Liou J."/>
            <person name="Liu S."/>
            <person name="Hsing Y."/>
            <person name="Raghuvanshi S."/>
            <person name="Mohanty A."/>
            <person name="Bharti A.K."/>
            <person name="Gaur A."/>
            <person name="Gupta V."/>
            <person name="Kumar D."/>
            <person name="Ravi V."/>
            <person name="Vij S."/>
            <person name="Kapur A."/>
            <person name="Khurana P."/>
            <person name="Khurana P."/>
            <person name="Khurana J.P."/>
            <person name="Tyagi A.K."/>
            <person name="Gaikwad K."/>
            <person name="Singh A."/>
            <person name="Dalal V."/>
            <person name="Srivastava S."/>
            <person name="Dixit A."/>
            <person name="Pal A.K."/>
            <person name="Ghazi I.A."/>
            <person name="Yadav M."/>
            <person name="Pandit A."/>
            <person name="Bhargava A."/>
            <person name="Sureshbabu K."/>
            <person name="Batra K."/>
            <person name="Sharma T.R."/>
            <person name="Mohapatra T."/>
            <person name="Singh N.K."/>
            <person name="Messing J."/>
            <person name="Nelson A.B."/>
            <person name="Fuks G."/>
            <person name="Kavchok S."/>
            <person name="Keizer G."/>
            <person name="Linton E."/>
            <person name="Llaca V."/>
            <person name="Song R."/>
            <person name="Tanyolac B."/>
            <person name="Young S."/>
            <person name="Ho-Il K."/>
            <person name="Hahn J.H."/>
            <person name="Sangsakoo G."/>
            <person name="Vanavichit A."/>
            <person name="de Mattos Luiz.A.T."/>
            <person name="Zimmer P.D."/>
            <person name="Malone G."/>
            <person name="Dellagostin O."/>
            <person name="de Oliveira A.C."/>
            <person name="Bevan M."/>
            <person name="Bancroft I."/>
            <person name="Minx P."/>
            <person name="Cordum H."/>
            <person name="Wilson R."/>
            <person name="Cheng Z."/>
            <person name="Jin W."/>
            <person name="Jiang J."/>
            <person name="Leong S.A."/>
            <person name="Iwama H."/>
            <person name="Gojobori T."/>
            <person name="Itoh T."/>
            <person name="Niimura Y."/>
            <person name="Fujii Y."/>
            <person name="Habara T."/>
            <person name="Sakai H."/>
            <person name="Sato Y."/>
            <person name="Wilson G."/>
            <person name="Kumar K."/>
            <person name="McCouch S."/>
            <person name="Juretic N."/>
            <person name="Hoen D."/>
            <person name="Wright S."/>
            <person name="Bruskiewich R."/>
            <person name="Bureau T."/>
            <person name="Miyao A."/>
            <person name="Hirochika H."/>
            <person name="Nishikawa T."/>
            <person name="Kadowaki K."/>
            <person name="Sugiura M."/>
            <person name="Burr B."/>
            <person name="Sasaki T."/>
        </authorList>
    </citation>
    <scope>NUCLEOTIDE SEQUENCE [LARGE SCALE GENOMIC DNA]</scope>
    <source>
        <strain evidence="3">cv. Nipponbare</strain>
    </source>
</reference>
<reference evidence="3" key="2">
    <citation type="journal article" date="2008" name="Nucleic Acids Res.">
        <title>The rice annotation project database (RAP-DB): 2008 update.</title>
        <authorList>
            <consortium name="The rice annotation project (RAP)"/>
        </authorList>
    </citation>
    <scope>GENOME REANNOTATION</scope>
    <source>
        <strain evidence="3">cv. Nipponbare</strain>
    </source>
</reference>
<sequence length="102" mass="11269">MARHDLHKDLNLRMDLTGGGQGSASQDRRGRHRMPEIGGVAEKQARQPQAKRRDRVLLRGGDGKFPDPEPAGCRRRRGKRRASAAAGGGARPKQAEGRRWPL</sequence>
<accession>Q5SNM4</accession>
<evidence type="ECO:0000256" key="1">
    <source>
        <dbReference type="SAM" id="MobiDB-lite"/>
    </source>
</evidence>
<protein>
    <submittedName>
        <fullName evidence="2">Uncharacterized protein</fullName>
    </submittedName>
</protein>
<proteinExistence type="predicted"/>
<name>Q5SNM4_ORYSJ</name>
<dbReference type="EMBL" id="AP002071">
    <property type="protein sequence ID" value="BAD72181.1"/>
    <property type="molecule type" value="Genomic_DNA"/>
</dbReference>
<gene>
    <name evidence="2" type="primary">P0675A05.17</name>
</gene>
<feature type="compositionally biased region" description="Basic residues" evidence="1">
    <location>
        <begin position="73"/>
        <end position="82"/>
    </location>
</feature>
<dbReference type="AlphaFoldDB" id="Q5SNM4"/>
<dbReference type="Proteomes" id="UP000000763">
    <property type="component" value="Chromosome 6"/>
</dbReference>
<organism evidence="2 3">
    <name type="scientific">Oryza sativa subsp. japonica</name>
    <name type="common">Rice</name>
    <dbReference type="NCBI Taxonomy" id="39947"/>
    <lineage>
        <taxon>Eukaryota</taxon>
        <taxon>Viridiplantae</taxon>
        <taxon>Streptophyta</taxon>
        <taxon>Embryophyta</taxon>
        <taxon>Tracheophyta</taxon>
        <taxon>Spermatophyta</taxon>
        <taxon>Magnoliopsida</taxon>
        <taxon>Liliopsida</taxon>
        <taxon>Poales</taxon>
        <taxon>Poaceae</taxon>
        <taxon>BOP clade</taxon>
        <taxon>Oryzoideae</taxon>
        <taxon>Oryzeae</taxon>
        <taxon>Oryzinae</taxon>
        <taxon>Oryza</taxon>
        <taxon>Oryza sativa</taxon>
    </lineage>
</organism>